<evidence type="ECO:0000313" key="1">
    <source>
        <dbReference type="EMBL" id="KAG6536752.1"/>
    </source>
</evidence>
<organism evidence="1 2">
    <name type="scientific">Zingiber officinale</name>
    <name type="common">Ginger</name>
    <name type="synonym">Amomum zingiber</name>
    <dbReference type="NCBI Taxonomy" id="94328"/>
    <lineage>
        <taxon>Eukaryota</taxon>
        <taxon>Viridiplantae</taxon>
        <taxon>Streptophyta</taxon>
        <taxon>Embryophyta</taxon>
        <taxon>Tracheophyta</taxon>
        <taxon>Spermatophyta</taxon>
        <taxon>Magnoliopsida</taxon>
        <taxon>Liliopsida</taxon>
        <taxon>Zingiberales</taxon>
        <taxon>Zingiberaceae</taxon>
        <taxon>Zingiber</taxon>
    </lineage>
</organism>
<sequence>MPASEKIAYTLDKTPPKETPVNATLDELENLEKWWFEETVDAKDIHIHLQELYGAQTHSVRHATVKELMKACMRDGASIHEHRVKMIGLIEKLVNLDLLVNMLVNYEGTMEKEKSVFLVGSSSGSKKRPKKKGKKHSAIMKKIKPNKKARPTKSNQSEHVYFHYNKPGHWRRNCKEYLAQKHFGKGHGIGEEDQEGFSRVLDLGAFVGCSAGMDVFYEAGIVSSVNKNCYIEIATHFRALAIPDSAFSLSRPSSISHSLFPVTIETDAKPFAPLSLPLFEVTGLEKKIKKVLDLGAFVGCSAGMDVFYEAGIVSSVNKNCYIEVGKTESGREATGDSTPPRDLSSLLSLLRYPAMDLVAPIAVLLVAAEVTLGTEASIHAYDLEPFREVGNALLLSGGSEGIVASRLDALGPLRIGDGRAYIK</sequence>
<protein>
    <submittedName>
        <fullName evidence="1">Uncharacterized protein</fullName>
    </submittedName>
</protein>
<keyword evidence="2" id="KW-1185">Reference proteome</keyword>
<reference evidence="1 2" key="1">
    <citation type="submission" date="2020-08" db="EMBL/GenBank/DDBJ databases">
        <title>Plant Genome Project.</title>
        <authorList>
            <person name="Zhang R.-G."/>
        </authorList>
    </citation>
    <scope>NUCLEOTIDE SEQUENCE [LARGE SCALE GENOMIC DNA]</scope>
    <source>
        <tissue evidence="1">Rhizome</tissue>
    </source>
</reference>
<proteinExistence type="predicted"/>
<dbReference type="Proteomes" id="UP000734854">
    <property type="component" value="Unassembled WGS sequence"/>
</dbReference>
<accession>A0A8J5HVY9</accession>
<comment type="caution">
    <text evidence="1">The sequence shown here is derived from an EMBL/GenBank/DDBJ whole genome shotgun (WGS) entry which is preliminary data.</text>
</comment>
<dbReference type="EMBL" id="JACMSC010000001">
    <property type="protein sequence ID" value="KAG6536752.1"/>
    <property type="molecule type" value="Genomic_DNA"/>
</dbReference>
<dbReference type="AlphaFoldDB" id="A0A8J5HVY9"/>
<gene>
    <name evidence="1" type="ORF">ZIOFF_001820</name>
</gene>
<name>A0A8J5HVY9_ZINOF</name>
<evidence type="ECO:0000313" key="2">
    <source>
        <dbReference type="Proteomes" id="UP000734854"/>
    </source>
</evidence>